<dbReference type="InterPro" id="IPR047111">
    <property type="entry name" value="YbaP-like"/>
</dbReference>
<dbReference type="Pfam" id="PF01963">
    <property type="entry name" value="TraB_PrgY_gumN"/>
    <property type="match status" value="1"/>
</dbReference>
<dbReference type="EMBL" id="QFBC01000007">
    <property type="protein sequence ID" value="PWE55260.1"/>
    <property type="molecule type" value="Genomic_DNA"/>
</dbReference>
<comment type="caution">
    <text evidence="2">The sequence shown here is derived from an EMBL/GenBank/DDBJ whole genome shotgun (WGS) entry which is preliminary data.</text>
</comment>
<dbReference type="OrthoDB" id="9806326at2"/>
<dbReference type="PANTHER" id="PTHR40590:SF1">
    <property type="entry name" value="CYTOPLASMIC PROTEIN"/>
    <property type="match status" value="1"/>
</dbReference>
<dbReference type="InterPro" id="IPR002816">
    <property type="entry name" value="TraB/PrgY/GumN_fam"/>
</dbReference>
<protein>
    <submittedName>
        <fullName evidence="2">Polysaccharide biosynthesis protein GumN</fullName>
    </submittedName>
</protein>
<keyword evidence="1" id="KW-0732">Signal</keyword>
<evidence type="ECO:0000313" key="3">
    <source>
        <dbReference type="Proteomes" id="UP000245252"/>
    </source>
</evidence>
<name>A0A2U2DPN3_9HYPH</name>
<gene>
    <name evidence="2" type="ORF">DEM27_16785</name>
</gene>
<proteinExistence type="predicted"/>
<organism evidence="2 3">
    <name type="scientific">Metarhizobium album</name>
    <dbReference type="NCBI Taxonomy" id="2182425"/>
    <lineage>
        <taxon>Bacteria</taxon>
        <taxon>Pseudomonadati</taxon>
        <taxon>Pseudomonadota</taxon>
        <taxon>Alphaproteobacteria</taxon>
        <taxon>Hyphomicrobiales</taxon>
        <taxon>Rhizobiaceae</taxon>
        <taxon>Metarhizobium</taxon>
    </lineage>
</organism>
<dbReference type="PANTHER" id="PTHR40590">
    <property type="entry name" value="CYTOPLASMIC PROTEIN-RELATED"/>
    <property type="match status" value="1"/>
</dbReference>
<feature type="signal peptide" evidence="1">
    <location>
        <begin position="1"/>
        <end position="42"/>
    </location>
</feature>
<reference evidence="2 3" key="1">
    <citation type="submission" date="2018-05" db="EMBL/GenBank/DDBJ databases">
        <title>The draft genome of strain NS-104.</title>
        <authorList>
            <person name="Hang P."/>
            <person name="Jiang J."/>
        </authorList>
    </citation>
    <scope>NUCLEOTIDE SEQUENCE [LARGE SCALE GENOMIC DNA]</scope>
    <source>
        <strain evidence="2 3">NS-104</strain>
    </source>
</reference>
<accession>A0A2U2DPN3</accession>
<keyword evidence="3" id="KW-1185">Reference proteome</keyword>
<dbReference type="CDD" id="cd14789">
    <property type="entry name" value="Tiki"/>
    <property type="match status" value="1"/>
</dbReference>
<evidence type="ECO:0000256" key="1">
    <source>
        <dbReference type="SAM" id="SignalP"/>
    </source>
</evidence>
<dbReference type="Proteomes" id="UP000245252">
    <property type="component" value="Unassembled WGS sequence"/>
</dbReference>
<dbReference type="AlphaFoldDB" id="A0A2U2DPN3"/>
<evidence type="ECO:0000313" key="2">
    <source>
        <dbReference type="EMBL" id="PWE55260.1"/>
    </source>
</evidence>
<sequence>MRGGLARSRNLGDVALYLAAAFPLLLALVLLLTLVLLSPAHAADAQKCDGSNILGSLQASDPARYEAVLDEGAGIVNGKGIFWKIEKPGLEPSWLMGTMHLTDPRVLSMPDAARRAWTASDTVIVESDEILDEKKAAAALLAKPELTMLLDGSTITKFLSPQETEQLEAGLKSRGISLTLVSRMQPWMISSFVSLPPCEITRKTQGAAFLDKKIAEDAVAEGKHLVGLETMAEQLAAMAALPMEFHLKALIDTLELGDRMNDVVETMIQLYLAGDIGLTMPMLKTLTPPGEDADQGYAAFEQRIIIDRNKVMLGRSAPYFAKGKTFMAVGALHLPGEDGLVALLRKAGYTVTAEN</sequence>
<feature type="chain" id="PRO_5015564608" evidence="1">
    <location>
        <begin position="43"/>
        <end position="355"/>
    </location>
</feature>